<dbReference type="GO" id="GO:0004527">
    <property type="term" value="F:exonuclease activity"/>
    <property type="evidence" value="ECO:0007669"/>
    <property type="project" value="UniProtKB-KW"/>
</dbReference>
<protein>
    <submittedName>
        <fullName evidence="3">Endonuclease/Exonuclease/phosphatase family protein</fullName>
    </submittedName>
</protein>
<dbReference type="GO" id="GO:0004519">
    <property type="term" value="F:endonuclease activity"/>
    <property type="evidence" value="ECO:0007669"/>
    <property type="project" value="UniProtKB-KW"/>
</dbReference>
<keyword evidence="1" id="KW-0812">Transmembrane</keyword>
<feature type="transmembrane region" description="Helical" evidence="1">
    <location>
        <begin position="53"/>
        <end position="71"/>
    </location>
</feature>
<organism evidence="3 4">
    <name type="scientific">Corynebacterium urogenitale</name>
    <dbReference type="NCBI Taxonomy" id="2487892"/>
    <lineage>
        <taxon>Bacteria</taxon>
        <taxon>Bacillati</taxon>
        <taxon>Actinomycetota</taxon>
        <taxon>Actinomycetes</taxon>
        <taxon>Mycobacteriales</taxon>
        <taxon>Corynebacteriaceae</taxon>
        <taxon>Corynebacterium</taxon>
    </lineage>
</organism>
<proteinExistence type="predicted"/>
<feature type="domain" description="Endonuclease/exonuclease/phosphatase" evidence="2">
    <location>
        <begin position="87"/>
        <end position="288"/>
    </location>
</feature>
<dbReference type="KEGG" id="cuo:CUROG_01450"/>
<keyword evidence="1" id="KW-1133">Transmembrane helix</keyword>
<dbReference type="Gene3D" id="3.60.10.10">
    <property type="entry name" value="Endonuclease/exonuclease/phosphatase"/>
    <property type="match status" value="1"/>
</dbReference>
<keyword evidence="4" id="KW-1185">Reference proteome</keyword>
<keyword evidence="1" id="KW-0472">Membrane</keyword>
<reference evidence="4" key="1">
    <citation type="submission" date="2019-10" db="EMBL/GenBank/DDBJ databases">
        <title>Complete genome sequence of Corynebacterium urogenitalis DSM 108747, isolated from the genital tract of a cow.</title>
        <authorList>
            <person name="Ruckert C."/>
            <person name="Ballas P."/>
            <person name="Wagener K."/>
            <person name="Drillich M."/>
            <person name="Kaempfer P."/>
            <person name="Busse H.-J."/>
            <person name="Ehling-Schulz M."/>
        </authorList>
    </citation>
    <scope>NUCLEOTIDE SEQUENCE [LARGE SCALE GENOMIC DNA]</scope>
    <source>
        <strain evidence="4">LMM 1652</strain>
    </source>
</reference>
<name>A0A5J6Z9S5_9CORY</name>
<keyword evidence="3" id="KW-0540">Nuclease</keyword>
<dbReference type="SUPFAM" id="SSF56219">
    <property type="entry name" value="DNase I-like"/>
    <property type="match status" value="1"/>
</dbReference>
<keyword evidence="3" id="KW-0269">Exonuclease</keyword>
<dbReference type="AlphaFoldDB" id="A0A5J6Z9S5"/>
<keyword evidence="3" id="KW-0378">Hydrolase</keyword>
<evidence type="ECO:0000313" key="3">
    <source>
        <dbReference type="EMBL" id="QFQ01690.1"/>
    </source>
</evidence>
<gene>
    <name evidence="3" type="ORF">CUROG_01450</name>
</gene>
<dbReference type="InterPro" id="IPR036691">
    <property type="entry name" value="Endo/exonu/phosph_ase_sf"/>
</dbReference>
<sequence>MLAISLLWMSTVLWPTGITRTWTYLPALQASAFCAAVSAVFAIGLFRSVLRAFVFALIAVLAIVVVPRIPAPFIPDATADSVRVFALNTYFGAADDQAIAQRVAELKPDVVVLSETNPKEVDAVASKTNMVATGPVEPGVGGADAVAILIREGAPMNGAGDQGLTRFQNPMVTRPAKDEQSTPLDIMGVHFVAPVGDDRVAWDSELETTVNWVNEKKAAGNSQLILAGDFNATRLHPRFRDLQLEDCTGHMAHTPTWPAVLPLLRLDHILTTGTCHGAGQVGVEGTDHKGVWADISA</sequence>
<evidence type="ECO:0000259" key="2">
    <source>
        <dbReference type="Pfam" id="PF03372"/>
    </source>
</evidence>
<feature type="transmembrane region" description="Helical" evidence="1">
    <location>
        <begin position="25"/>
        <end position="46"/>
    </location>
</feature>
<dbReference type="InterPro" id="IPR005135">
    <property type="entry name" value="Endo/exonuclease/phosphatase"/>
</dbReference>
<dbReference type="Proteomes" id="UP000326711">
    <property type="component" value="Chromosome"/>
</dbReference>
<dbReference type="EMBL" id="CP045032">
    <property type="protein sequence ID" value="QFQ01690.1"/>
    <property type="molecule type" value="Genomic_DNA"/>
</dbReference>
<dbReference type="Pfam" id="PF03372">
    <property type="entry name" value="Exo_endo_phos"/>
    <property type="match status" value="1"/>
</dbReference>
<keyword evidence="3" id="KW-0255">Endonuclease</keyword>
<evidence type="ECO:0000313" key="4">
    <source>
        <dbReference type="Proteomes" id="UP000326711"/>
    </source>
</evidence>
<accession>A0A5J6Z9S5</accession>
<evidence type="ECO:0000256" key="1">
    <source>
        <dbReference type="SAM" id="Phobius"/>
    </source>
</evidence>